<evidence type="ECO:0000256" key="5">
    <source>
        <dbReference type="ARBA" id="ARBA00022892"/>
    </source>
</evidence>
<proteinExistence type="inferred from homology"/>
<keyword evidence="4 14" id="KW-0812">Transmembrane</keyword>
<keyword evidence="3 12" id="KW-0813">Transport</keyword>
<evidence type="ECO:0000256" key="10">
    <source>
        <dbReference type="ARBA" id="ARBA00037983"/>
    </source>
</evidence>
<keyword evidence="9 12" id="KW-0472">Membrane</keyword>
<evidence type="ECO:0000256" key="3">
    <source>
        <dbReference type="ARBA" id="ARBA00022448"/>
    </source>
</evidence>
<dbReference type="PANTHER" id="PTHR21230:SF1">
    <property type="entry name" value="GOLGI SNAP RECEPTOR COMPLEX MEMBER 2"/>
    <property type="match status" value="1"/>
</dbReference>
<name>A0ABP0EKI5_9ASCO</name>
<gene>
    <name evidence="15" type="primary">BOS1</name>
    <name evidence="15" type="ORF">CAAN4_G19636</name>
</gene>
<evidence type="ECO:0000256" key="2">
    <source>
        <dbReference type="ARBA" id="ARBA00004409"/>
    </source>
</evidence>
<evidence type="ECO:0000256" key="7">
    <source>
        <dbReference type="ARBA" id="ARBA00022989"/>
    </source>
</evidence>
<keyword evidence="8" id="KW-0333">Golgi apparatus</keyword>
<organism evidence="15 16">
    <name type="scientific">[Candida] anglica</name>
    <dbReference type="NCBI Taxonomy" id="148631"/>
    <lineage>
        <taxon>Eukaryota</taxon>
        <taxon>Fungi</taxon>
        <taxon>Dikarya</taxon>
        <taxon>Ascomycota</taxon>
        <taxon>Saccharomycotina</taxon>
        <taxon>Pichiomycetes</taxon>
        <taxon>Debaryomycetaceae</taxon>
        <taxon>Kurtzmaniella</taxon>
    </lineage>
</organism>
<dbReference type="InterPro" id="IPR027027">
    <property type="entry name" value="GOSR2/Membrin/Bos1"/>
</dbReference>
<keyword evidence="7 14" id="KW-1133">Transmembrane helix</keyword>
<dbReference type="PIRSF" id="PIRSF028865">
    <property type="entry name" value="Membrin-2"/>
    <property type="match status" value="1"/>
</dbReference>
<reference evidence="15 16" key="1">
    <citation type="submission" date="2024-01" db="EMBL/GenBank/DDBJ databases">
        <authorList>
            <consortium name="Genoscope - CEA"/>
            <person name="William W."/>
        </authorList>
    </citation>
    <scope>NUCLEOTIDE SEQUENCE [LARGE SCALE GENOMIC DNA]</scope>
    <source>
        <strain evidence="15 16">29B2s-10</strain>
    </source>
</reference>
<evidence type="ECO:0000256" key="14">
    <source>
        <dbReference type="SAM" id="Phobius"/>
    </source>
</evidence>
<evidence type="ECO:0000256" key="9">
    <source>
        <dbReference type="ARBA" id="ARBA00023136"/>
    </source>
</evidence>
<evidence type="ECO:0000256" key="11">
    <source>
        <dbReference type="ARBA" id="ARBA00040957"/>
    </source>
</evidence>
<feature type="compositionally biased region" description="Low complexity" evidence="13">
    <location>
        <begin position="118"/>
        <end position="133"/>
    </location>
</feature>
<keyword evidence="5" id="KW-0931">ER-Golgi transport</keyword>
<evidence type="ECO:0000256" key="12">
    <source>
        <dbReference type="PIRNR" id="PIRNR028865"/>
    </source>
</evidence>
<comment type="similarity">
    <text evidence="10 12">Belongs to the BOS1 family.</text>
</comment>
<dbReference type="Proteomes" id="UP001497600">
    <property type="component" value="Chromosome G"/>
</dbReference>
<protein>
    <recommendedName>
        <fullName evidence="11 12">Protein transport protein BOS1</fullName>
    </recommendedName>
</protein>
<evidence type="ECO:0000256" key="8">
    <source>
        <dbReference type="ARBA" id="ARBA00023034"/>
    </source>
</evidence>
<evidence type="ECO:0000256" key="1">
    <source>
        <dbReference type="ARBA" id="ARBA00004163"/>
    </source>
</evidence>
<dbReference type="EMBL" id="OZ004259">
    <property type="protein sequence ID" value="CAK7919646.1"/>
    <property type="molecule type" value="Genomic_DNA"/>
</dbReference>
<evidence type="ECO:0000256" key="4">
    <source>
        <dbReference type="ARBA" id="ARBA00022692"/>
    </source>
</evidence>
<comment type="subcellular location">
    <subcellularLocation>
        <location evidence="1">Endoplasmic reticulum membrane</location>
        <topology evidence="1">Single-pass type IV membrane protein</topology>
    </subcellularLocation>
    <subcellularLocation>
        <location evidence="2">Golgi apparatus membrane</location>
        <topology evidence="2">Single-pass type IV membrane protein</topology>
    </subcellularLocation>
</comment>
<sequence>MNSLYNHGIKQTQLISKDLSSFEGNLSTSPLSLQGSISTSITAFRKTIKEYGDLVNQNIKDESNAKHEQRLTKFQSDLQDFSAKFDSLRKQRDNLTHEANKQELLGRRHGGVGGVGDSQGASSSDNPFAQSQQQQQQLSYSEGLYNERMSLSRGTQQLDHILEMGQQTFEDIVEQNDILRKLGAKFEESLVTLGVSQGTIKRIEKRAKQDKWLFWGCVILMFVCFWYILRVFR</sequence>
<evidence type="ECO:0000256" key="13">
    <source>
        <dbReference type="SAM" id="MobiDB-lite"/>
    </source>
</evidence>
<feature type="region of interest" description="Disordered" evidence="13">
    <location>
        <begin position="99"/>
        <end position="133"/>
    </location>
</feature>
<evidence type="ECO:0000313" key="15">
    <source>
        <dbReference type="EMBL" id="CAK7919646.1"/>
    </source>
</evidence>
<dbReference type="PANTHER" id="PTHR21230">
    <property type="entry name" value="VESICLE TRANSPORT V-SNARE PROTEIN VTI1-RELATED"/>
    <property type="match status" value="1"/>
</dbReference>
<keyword evidence="6 12" id="KW-0653">Protein transport</keyword>
<accession>A0ABP0EKI5</accession>
<feature type="transmembrane region" description="Helical" evidence="14">
    <location>
        <begin position="212"/>
        <end position="229"/>
    </location>
</feature>
<comment type="function">
    <text evidence="12">SNARE required for protein transport between the ER and the Golgi complex.</text>
</comment>
<dbReference type="Pfam" id="PF12352">
    <property type="entry name" value="V-SNARE_C"/>
    <property type="match status" value="1"/>
</dbReference>
<evidence type="ECO:0000313" key="16">
    <source>
        <dbReference type="Proteomes" id="UP001497600"/>
    </source>
</evidence>
<keyword evidence="16" id="KW-1185">Reference proteome</keyword>
<evidence type="ECO:0000256" key="6">
    <source>
        <dbReference type="ARBA" id="ARBA00022927"/>
    </source>
</evidence>